<accession>A0AAV8ZL24</accession>
<evidence type="ECO:0000313" key="2">
    <source>
        <dbReference type="Proteomes" id="UP001162156"/>
    </source>
</evidence>
<dbReference type="EMBL" id="JANEYF010001352">
    <property type="protein sequence ID" value="KAJ8964438.1"/>
    <property type="molecule type" value="Genomic_DNA"/>
</dbReference>
<proteinExistence type="predicted"/>
<dbReference type="AlphaFoldDB" id="A0AAV8ZL24"/>
<dbReference type="Proteomes" id="UP001162156">
    <property type="component" value="Unassembled WGS sequence"/>
</dbReference>
<evidence type="ECO:0000313" key="1">
    <source>
        <dbReference type="EMBL" id="KAJ8964438.1"/>
    </source>
</evidence>
<sequence length="122" mass="13481">MSGIDRRYAYTKKDVRGLVGDQPLRKSIILPKSTLGLCLSLAMETNGTVFSGKYLESEKKNAKKFSTVFAKAVALKAVPSDCVDCECTAPNSGVSFMECYQCTMTNLTRNNIEQHVIFSLKQ</sequence>
<comment type="caution">
    <text evidence="1">The sequence shown here is derived from an EMBL/GenBank/DDBJ whole genome shotgun (WGS) entry which is preliminary data.</text>
</comment>
<keyword evidence="2" id="KW-1185">Reference proteome</keyword>
<protein>
    <submittedName>
        <fullName evidence="1">Uncharacterized protein</fullName>
    </submittedName>
</protein>
<organism evidence="1 2">
    <name type="scientific">Rhamnusium bicolor</name>
    <dbReference type="NCBI Taxonomy" id="1586634"/>
    <lineage>
        <taxon>Eukaryota</taxon>
        <taxon>Metazoa</taxon>
        <taxon>Ecdysozoa</taxon>
        <taxon>Arthropoda</taxon>
        <taxon>Hexapoda</taxon>
        <taxon>Insecta</taxon>
        <taxon>Pterygota</taxon>
        <taxon>Neoptera</taxon>
        <taxon>Endopterygota</taxon>
        <taxon>Coleoptera</taxon>
        <taxon>Polyphaga</taxon>
        <taxon>Cucujiformia</taxon>
        <taxon>Chrysomeloidea</taxon>
        <taxon>Cerambycidae</taxon>
        <taxon>Lepturinae</taxon>
        <taxon>Rhagiini</taxon>
        <taxon>Rhamnusium</taxon>
    </lineage>
</organism>
<name>A0AAV8ZL24_9CUCU</name>
<reference evidence="1" key="1">
    <citation type="journal article" date="2023" name="Insect Mol. Biol.">
        <title>Genome sequencing provides insights into the evolution of gene families encoding plant cell wall-degrading enzymes in longhorned beetles.</title>
        <authorList>
            <person name="Shin N.R."/>
            <person name="Okamura Y."/>
            <person name="Kirsch R."/>
            <person name="Pauchet Y."/>
        </authorList>
    </citation>
    <scope>NUCLEOTIDE SEQUENCE</scope>
    <source>
        <strain evidence="1">RBIC_L_NR</strain>
    </source>
</reference>
<gene>
    <name evidence="1" type="ORF">NQ314_004907</name>
</gene>